<dbReference type="EMBL" id="JALBUF010000001">
    <property type="protein sequence ID" value="MCI0182063.1"/>
    <property type="molecule type" value="Genomic_DNA"/>
</dbReference>
<gene>
    <name evidence="2" type="ORF">MM817_00314</name>
</gene>
<feature type="transmembrane region" description="Helical" evidence="1">
    <location>
        <begin position="132"/>
        <end position="153"/>
    </location>
</feature>
<accession>A0A9X2AAP3</accession>
<organism evidence="2 3">
    <name type="scientific">Sulfoacidibacillus ferrooxidans</name>
    <dbReference type="NCBI Taxonomy" id="2005001"/>
    <lineage>
        <taxon>Bacteria</taxon>
        <taxon>Bacillati</taxon>
        <taxon>Bacillota</taxon>
        <taxon>Bacilli</taxon>
        <taxon>Bacillales</taxon>
        <taxon>Alicyclobacillaceae</taxon>
        <taxon>Sulfoacidibacillus</taxon>
    </lineage>
</organism>
<dbReference type="RefSeq" id="WP_241711682.1">
    <property type="nucleotide sequence ID" value="NZ_JALBUF010000001.1"/>
</dbReference>
<protein>
    <recommendedName>
        <fullName evidence="4">DUF4129 domain-containing protein</fullName>
    </recommendedName>
</protein>
<reference evidence="2" key="1">
    <citation type="submission" date="2022-03" db="EMBL/GenBank/DDBJ databases">
        <title>Draft Genome Sequence of Firmicute Strain S0AB, a Heterotrophic Iron/Sulfur-Oxidizing Extreme Acidophile.</title>
        <authorList>
            <person name="Vergara E."/>
            <person name="Pakostova E."/>
            <person name="Johnson D.B."/>
            <person name="Holmes D.S."/>
        </authorList>
    </citation>
    <scope>NUCLEOTIDE SEQUENCE</scope>
    <source>
        <strain evidence="2">S0AB</strain>
    </source>
</reference>
<dbReference type="AlphaFoldDB" id="A0A9X2AAP3"/>
<keyword evidence="1" id="KW-0472">Membrane</keyword>
<evidence type="ECO:0000256" key="1">
    <source>
        <dbReference type="SAM" id="Phobius"/>
    </source>
</evidence>
<keyword evidence="1" id="KW-1133">Transmembrane helix</keyword>
<feature type="transmembrane region" description="Helical" evidence="1">
    <location>
        <begin position="174"/>
        <end position="195"/>
    </location>
</feature>
<evidence type="ECO:0000313" key="3">
    <source>
        <dbReference type="Proteomes" id="UP001139263"/>
    </source>
</evidence>
<name>A0A9X2AAP3_9BACL</name>
<feature type="transmembrane region" description="Helical" evidence="1">
    <location>
        <begin position="20"/>
        <end position="44"/>
    </location>
</feature>
<feature type="transmembrane region" description="Helical" evidence="1">
    <location>
        <begin position="80"/>
        <end position="98"/>
    </location>
</feature>
<comment type="caution">
    <text evidence="2">The sequence shown here is derived from an EMBL/GenBank/DDBJ whole genome shotgun (WGS) entry which is preliminary data.</text>
</comment>
<feature type="transmembrane region" description="Helical" evidence="1">
    <location>
        <begin position="201"/>
        <end position="224"/>
    </location>
</feature>
<feature type="transmembrane region" description="Helical" evidence="1">
    <location>
        <begin position="257"/>
        <end position="279"/>
    </location>
</feature>
<feature type="transmembrane region" description="Helical" evidence="1">
    <location>
        <begin position="110"/>
        <end position="126"/>
    </location>
</feature>
<proteinExistence type="predicted"/>
<dbReference type="Proteomes" id="UP001139263">
    <property type="component" value="Unassembled WGS sequence"/>
</dbReference>
<keyword evidence="3" id="KW-1185">Reference proteome</keyword>
<evidence type="ECO:0008006" key="4">
    <source>
        <dbReference type="Google" id="ProtNLM"/>
    </source>
</evidence>
<sequence>MNWPAALSDLTMSAGLTAILSGLITTTDISLTLFITFFIGLLYIYSYHFLKTQRTILGLLFGAMILLIVCTMIFTTVGIAVMSMFGFMLFFVRSYLSIGTTPDDTPSMRNLFIDLVLMIISLTIAFNANEYLALPATLFALVVLWRIAALRYADIYSLRKVTKQHIPSLFSSMFSLGLIITVVSVILVSMHQAIFTLFGKIIWPIVNIIGNAFFALFDMLIAHLHDSNHHHHQKIASKGPSALEQLQKAHASAHVPWWLHQIFLLILACVIIYLFMILWRKLAIHQKINTDVVSPTIVRSKLPKKKMKTNVPPTPLRTLFKEWVHDIEQKGVLKTRHHSTARELFISSKAHEHDNSNSHERMLPDVTETLITRYERERYGGDIASGQEVEDLRAALKLAKSLK</sequence>
<keyword evidence="1" id="KW-0812">Transmembrane</keyword>
<evidence type="ECO:0000313" key="2">
    <source>
        <dbReference type="EMBL" id="MCI0182063.1"/>
    </source>
</evidence>